<feature type="repeat" description="ANK" evidence="3">
    <location>
        <begin position="135"/>
        <end position="167"/>
    </location>
</feature>
<dbReference type="Pfam" id="PF12796">
    <property type="entry name" value="Ank_2"/>
    <property type="match status" value="1"/>
</dbReference>
<accession>A0ABY6BAX0</accession>
<evidence type="ECO:0000313" key="5">
    <source>
        <dbReference type="EMBL" id="UXI66834.1"/>
    </source>
</evidence>
<name>A0ABY6BAX0_9GAMM</name>
<keyword evidence="6" id="KW-1185">Reference proteome</keyword>
<dbReference type="PROSITE" id="PS50088">
    <property type="entry name" value="ANK_REPEAT"/>
    <property type="match status" value="2"/>
</dbReference>
<dbReference type="SUPFAM" id="SSF48403">
    <property type="entry name" value="Ankyrin repeat"/>
    <property type="match status" value="1"/>
</dbReference>
<dbReference type="Gene3D" id="1.25.40.20">
    <property type="entry name" value="Ankyrin repeat-containing domain"/>
    <property type="match status" value="1"/>
</dbReference>
<feature type="repeat" description="ANK" evidence="3">
    <location>
        <begin position="168"/>
        <end position="193"/>
    </location>
</feature>
<dbReference type="PANTHER" id="PTHR24189">
    <property type="entry name" value="MYOTROPHIN"/>
    <property type="match status" value="1"/>
</dbReference>
<proteinExistence type="predicted"/>
<evidence type="ECO:0000256" key="4">
    <source>
        <dbReference type="SAM" id="MobiDB-lite"/>
    </source>
</evidence>
<gene>
    <name evidence="5" type="ORF">N4264_19050</name>
</gene>
<organism evidence="5 6">
    <name type="scientific">Tahibacter amnicola</name>
    <dbReference type="NCBI Taxonomy" id="2976241"/>
    <lineage>
        <taxon>Bacteria</taxon>
        <taxon>Pseudomonadati</taxon>
        <taxon>Pseudomonadota</taxon>
        <taxon>Gammaproteobacteria</taxon>
        <taxon>Lysobacterales</taxon>
        <taxon>Rhodanobacteraceae</taxon>
        <taxon>Tahibacter</taxon>
    </lineage>
</organism>
<protein>
    <submittedName>
        <fullName evidence="5">Ankyrin repeat domain-containing protein</fullName>
    </submittedName>
</protein>
<evidence type="ECO:0000256" key="1">
    <source>
        <dbReference type="ARBA" id="ARBA00022737"/>
    </source>
</evidence>
<dbReference type="EMBL" id="CP104694">
    <property type="protein sequence ID" value="UXI66834.1"/>
    <property type="molecule type" value="Genomic_DNA"/>
</dbReference>
<dbReference type="InterPro" id="IPR036770">
    <property type="entry name" value="Ankyrin_rpt-contain_sf"/>
</dbReference>
<dbReference type="SMART" id="SM00248">
    <property type="entry name" value="ANK"/>
    <property type="match status" value="2"/>
</dbReference>
<keyword evidence="2 3" id="KW-0040">ANK repeat</keyword>
<dbReference type="PROSITE" id="PS50297">
    <property type="entry name" value="ANK_REP_REGION"/>
    <property type="match status" value="1"/>
</dbReference>
<dbReference type="InterPro" id="IPR002110">
    <property type="entry name" value="Ankyrin_rpt"/>
</dbReference>
<evidence type="ECO:0000256" key="2">
    <source>
        <dbReference type="ARBA" id="ARBA00023043"/>
    </source>
</evidence>
<keyword evidence="1" id="KW-0677">Repeat</keyword>
<feature type="region of interest" description="Disordered" evidence="4">
    <location>
        <begin position="228"/>
        <end position="252"/>
    </location>
</feature>
<dbReference type="RefSeq" id="WP_261693814.1">
    <property type="nucleotide sequence ID" value="NZ_CP104694.1"/>
</dbReference>
<sequence>MACKFNTGEALALRVSALLGAGADARADGVLWAALTGDGKSVPLAILEDLLAAGADATVDLLTTWSESRPSGGALYHALSDGTPEHARRLWRAGAPMTDPSLLCKLQRWPPSTVEDLAQAIAAQLESVDARQFPSSRTALTNACQNERAEWVQWLLARGADPSRVDSAGETPLGSAIRAGAIEVVELLLRGGAVPDDARLDGKDVLTWLGGGKSCQPMVELLRAHGATPVPKPRRKPAARKASTPGKHPTSPAQMWADILQQRDAKTQIADAITFLESHGLTCPSAVKRAVGSAEDVRSLISKGLHLSPGDYRKGLHAQHLLQLLAPARCVVVDTEALECPTDAEREAFYPGLLQQFAEAGNWTYTDLAAELRGETAQLHFVAFDIPHAWSIDMSSAHIDGSFFDYVDDLLAVHTPEQRCWACSDDYTMTIVTAPASLVAIWNDA</sequence>
<dbReference type="Proteomes" id="UP001064632">
    <property type="component" value="Chromosome"/>
</dbReference>
<evidence type="ECO:0000256" key="3">
    <source>
        <dbReference type="PROSITE-ProRule" id="PRU00023"/>
    </source>
</evidence>
<evidence type="ECO:0000313" key="6">
    <source>
        <dbReference type="Proteomes" id="UP001064632"/>
    </source>
</evidence>
<dbReference type="InterPro" id="IPR050745">
    <property type="entry name" value="Multifunctional_regulatory"/>
</dbReference>
<dbReference type="PANTHER" id="PTHR24189:SF50">
    <property type="entry name" value="ANKYRIN REPEAT AND SOCS BOX PROTEIN 2"/>
    <property type="match status" value="1"/>
</dbReference>
<reference evidence="5" key="1">
    <citation type="submission" date="2022-09" db="EMBL/GenBank/DDBJ databases">
        <title>Tahibacter sp. nov., isolated from a fresh water.</title>
        <authorList>
            <person name="Baek J.H."/>
            <person name="Lee J.K."/>
            <person name="Kim J.M."/>
            <person name="Jeon C.O."/>
        </authorList>
    </citation>
    <scope>NUCLEOTIDE SEQUENCE</scope>
    <source>
        <strain evidence="5">W38</strain>
    </source>
</reference>